<dbReference type="STRING" id="930146.SAMN05192533_10953"/>
<proteinExistence type="predicted"/>
<accession>A0A1H8DU99</accession>
<sequence length="192" mass="21570">MIKKVIIAGTLLFTLTGCSVSTEEEVDPKTLDFTGRESVGQDTAFDHTNGVEINSDQTGDRLDDKRMQITSTEQDQKVRNSRTNISIEEVTADQVALIEDVSEAIILETDNNAFVAVKLKPGSDSISLDLRNKIKQVVTSNVEHADAVHTSNNPAFYQRMERYASYVKNQKPTDEYIHEFSETIRRVFPDAR</sequence>
<keyword evidence="1" id="KW-0449">Lipoprotein</keyword>
<organism evidence="1 2">
    <name type="scientific">Mesobacillus persicus</name>
    <dbReference type="NCBI Taxonomy" id="930146"/>
    <lineage>
        <taxon>Bacteria</taxon>
        <taxon>Bacillati</taxon>
        <taxon>Bacillota</taxon>
        <taxon>Bacilli</taxon>
        <taxon>Bacillales</taxon>
        <taxon>Bacillaceae</taxon>
        <taxon>Mesobacillus</taxon>
    </lineage>
</organism>
<dbReference type="RefSeq" id="WP_090746386.1">
    <property type="nucleotide sequence ID" value="NZ_FOBW01000009.1"/>
</dbReference>
<protein>
    <submittedName>
        <fullName evidence="1">Sporulation lipoprotein, YhcN/YlaJ family</fullName>
    </submittedName>
</protein>
<dbReference type="InterPro" id="IPR019076">
    <property type="entry name" value="Spore_lipoprot_YhcN/YlaJ-like"/>
</dbReference>
<evidence type="ECO:0000313" key="1">
    <source>
        <dbReference type="EMBL" id="SEN10790.1"/>
    </source>
</evidence>
<gene>
    <name evidence="1" type="ORF">SAMN05192533_10953</name>
</gene>
<dbReference type="Proteomes" id="UP000198553">
    <property type="component" value="Unassembled WGS sequence"/>
</dbReference>
<dbReference type="AlphaFoldDB" id="A0A1H8DU99"/>
<dbReference type="PROSITE" id="PS51257">
    <property type="entry name" value="PROKAR_LIPOPROTEIN"/>
    <property type="match status" value="1"/>
</dbReference>
<dbReference type="Pfam" id="PF09580">
    <property type="entry name" value="Spore_YhcN_YlaJ"/>
    <property type="match status" value="1"/>
</dbReference>
<name>A0A1H8DU99_9BACI</name>
<dbReference type="OrthoDB" id="1707228at2"/>
<reference evidence="2" key="1">
    <citation type="submission" date="2016-10" db="EMBL/GenBank/DDBJ databases">
        <authorList>
            <person name="Varghese N."/>
            <person name="Submissions S."/>
        </authorList>
    </citation>
    <scope>NUCLEOTIDE SEQUENCE [LARGE SCALE GENOMIC DNA]</scope>
    <source>
        <strain evidence="2">B48,IBRC-M 10115,DSM 25386,CECT 8001</strain>
    </source>
</reference>
<keyword evidence="2" id="KW-1185">Reference proteome</keyword>
<evidence type="ECO:0000313" key="2">
    <source>
        <dbReference type="Proteomes" id="UP000198553"/>
    </source>
</evidence>
<dbReference type="EMBL" id="FOBW01000009">
    <property type="protein sequence ID" value="SEN10790.1"/>
    <property type="molecule type" value="Genomic_DNA"/>
</dbReference>